<sequence>MHSAVRRFVGSTAVLLLAASVASQTTTPAPTHATTSAPTPSITAVSDCHPHSTVLWCMAGTEEYQIVGPTKTEEFEAQYTGCHAHGTDVYCLDPDGEEVQVLIEPEDEDEHNHTEEDPHAGEGHCHFHAGVEHCVGGAEQTCERVDRDYNIPLRVGLLFVILFTSALGVFVPIIATTFTRMSMNNIIFVILKQFGTGVVLSTAFIHLFTHAHLMFTNDCLGELSYEGTTAAILMAGLFLSFLVDYIGARFLAWRQSRARPAEPDNSISHTSTPTPSESERKSGNVTPAPATALTHSDHHGPHVHGSTDGSPVDEKLSVTVLEAGIVFHSLLIGLTLVVAGDSFFLTLFAVILFHQMFEGIALGTCIAAIPSAKAGTLRKLIMGTIFALITPIGMAIGIGVLNHFNGNDPSTLIAIGTLDAFSAGILVWVGVVEMLARDWLHGPLLNAGLVRTVVAMFALICGMILMSVLGKWA</sequence>
<keyword evidence="9" id="KW-1185">Reference proteome</keyword>
<feature type="signal peptide" evidence="7">
    <location>
        <begin position="1"/>
        <end position="23"/>
    </location>
</feature>
<evidence type="ECO:0000256" key="2">
    <source>
        <dbReference type="ARBA" id="ARBA00022692"/>
    </source>
</evidence>
<accession>A0A6A5XNM0</accession>
<dbReference type="PANTHER" id="PTHR11040">
    <property type="entry name" value="ZINC/IRON TRANSPORTER"/>
    <property type="match status" value="1"/>
</dbReference>
<gene>
    <name evidence="8" type="ORF">BU24DRAFT_371238</name>
</gene>
<reference evidence="8" key="1">
    <citation type="journal article" date="2020" name="Stud. Mycol.">
        <title>101 Dothideomycetes genomes: a test case for predicting lifestyles and emergence of pathogens.</title>
        <authorList>
            <person name="Haridas S."/>
            <person name="Albert R."/>
            <person name="Binder M."/>
            <person name="Bloem J."/>
            <person name="Labutti K."/>
            <person name="Salamov A."/>
            <person name="Andreopoulos B."/>
            <person name="Baker S."/>
            <person name="Barry K."/>
            <person name="Bills G."/>
            <person name="Bluhm B."/>
            <person name="Cannon C."/>
            <person name="Castanera R."/>
            <person name="Culley D."/>
            <person name="Daum C."/>
            <person name="Ezra D."/>
            <person name="Gonzalez J."/>
            <person name="Henrissat B."/>
            <person name="Kuo A."/>
            <person name="Liang C."/>
            <person name="Lipzen A."/>
            <person name="Lutzoni F."/>
            <person name="Magnuson J."/>
            <person name="Mondo S."/>
            <person name="Nolan M."/>
            <person name="Ohm R."/>
            <person name="Pangilinan J."/>
            <person name="Park H.-J."/>
            <person name="Ramirez L."/>
            <person name="Alfaro M."/>
            <person name="Sun H."/>
            <person name="Tritt A."/>
            <person name="Yoshinaga Y."/>
            <person name="Zwiers L.-H."/>
            <person name="Turgeon B."/>
            <person name="Goodwin S."/>
            <person name="Spatafora J."/>
            <person name="Crous P."/>
            <person name="Grigoriev I."/>
        </authorList>
    </citation>
    <scope>NUCLEOTIDE SEQUENCE</scope>
    <source>
        <strain evidence="8">CBS 175.79</strain>
    </source>
</reference>
<dbReference type="AlphaFoldDB" id="A0A6A5XNM0"/>
<keyword evidence="7" id="KW-0732">Signal</keyword>
<feature type="transmembrane region" description="Helical" evidence="6">
    <location>
        <begin position="448"/>
        <end position="469"/>
    </location>
</feature>
<keyword evidence="4 6" id="KW-0472">Membrane</keyword>
<feature type="chain" id="PRO_5025589594" evidence="7">
    <location>
        <begin position="24"/>
        <end position="473"/>
    </location>
</feature>
<evidence type="ECO:0000256" key="7">
    <source>
        <dbReference type="SAM" id="SignalP"/>
    </source>
</evidence>
<feature type="transmembrane region" description="Helical" evidence="6">
    <location>
        <begin position="151"/>
        <end position="174"/>
    </location>
</feature>
<protein>
    <submittedName>
        <fullName evidence="8">Zip-domain-containing protein</fullName>
    </submittedName>
</protein>
<evidence type="ECO:0000256" key="4">
    <source>
        <dbReference type="ARBA" id="ARBA00023136"/>
    </source>
</evidence>
<dbReference type="GeneID" id="54281855"/>
<evidence type="ECO:0000256" key="5">
    <source>
        <dbReference type="SAM" id="MobiDB-lite"/>
    </source>
</evidence>
<dbReference type="EMBL" id="ML978070">
    <property type="protein sequence ID" value="KAF2014533.1"/>
    <property type="molecule type" value="Genomic_DNA"/>
</dbReference>
<evidence type="ECO:0000256" key="1">
    <source>
        <dbReference type="ARBA" id="ARBA00004141"/>
    </source>
</evidence>
<dbReference type="OrthoDB" id="448280at2759"/>
<evidence type="ECO:0000256" key="3">
    <source>
        <dbReference type="ARBA" id="ARBA00022989"/>
    </source>
</evidence>
<dbReference type="GO" id="GO:0005385">
    <property type="term" value="F:zinc ion transmembrane transporter activity"/>
    <property type="evidence" value="ECO:0007669"/>
    <property type="project" value="TreeGrafter"/>
</dbReference>
<feature type="transmembrane region" description="Helical" evidence="6">
    <location>
        <begin position="413"/>
        <end position="436"/>
    </location>
</feature>
<dbReference type="PANTHER" id="PTHR11040:SF44">
    <property type="entry name" value="PROTEIN ZNTC-RELATED"/>
    <property type="match status" value="1"/>
</dbReference>
<comment type="subcellular location">
    <subcellularLocation>
        <location evidence="1">Membrane</location>
        <topology evidence="1">Multi-pass membrane protein</topology>
    </subcellularLocation>
</comment>
<evidence type="ECO:0000313" key="9">
    <source>
        <dbReference type="Proteomes" id="UP000799778"/>
    </source>
</evidence>
<feature type="region of interest" description="Disordered" evidence="5">
    <location>
        <begin position="261"/>
        <end position="311"/>
    </location>
</feature>
<name>A0A6A5XNM0_9PLEO</name>
<evidence type="ECO:0000256" key="6">
    <source>
        <dbReference type="SAM" id="Phobius"/>
    </source>
</evidence>
<dbReference type="RefSeq" id="XP_033382872.1">
    <property type="nucleotide sequence ID" value="XM_033524458.1"/>
</dbReference>
<keyword evidence="2 6" id="KW-0812">Transmembrane</keyword>
<proteinExistence type="predicted"/>
<evidence type="ECO:0000313" key="8">
    <source>
        <dbReference type="EMBL" id="KAF2014533.1"/>
    </source>
</evidence>
<dbReference type="GO" id="GO:0005886">
    <property type="term" value="C:plasma membrane"/>
    <property type="evidence" value="ECO:0007669"/>
    <property type="project" value="TreeGrafter"/>
</dbReference>
<organism evidence="8 9">
    <name type="scientific">Aaosphaeria arxii CBS 175.79</name>
    <dbReference type="NCBI Taxonomy" id="1450172"/>
    <lineage>
        <taxon>Eukaryota</taxon>
        <taxon>Fungi</taxon>
        <taxon>Dikarya</taxon>
        <taxon>Ascomycota</taxon>
        <taxon>Pezizomycotina</taxon>
        <taxon>Dothideomycetes</taxon>
        <taxon>Pleosporomycetidae</taxon>
        <taxon>Pleosporales</taxon>
        <taxon>Pleosporales incertae sedis</taxon>
        <taxon>Aaosphaeria</taxon>
    </lineage>
</organism>
<dbReference type="Pfam" id="PF02535">
    <property type="entry name" value="Zip"/>
    <property type="match status" value="1"/>
</dbReference>
<feature type="transmembrane region" description="Helical" evidence="6">
    <location>
        <begin position="380"/>
        <end position="401"/>
    </location>
</feature>
<feature type="transmembrane region" description="Helical" evidence="6">
    <location>
        <begin position="228"/>
        <end position="247"/>
    </location>
</feature>
<keyword evidence="3 6" id="KW-1133">Transmembrane helix</keyword>
<dbReference type="InterPro" id="IPR003689">
    <property type="entry name" value="ZIP"/>
</dbReference>
<feature type="transmembrane region" description="Helical" evidence="6">
    <location>
        <begin position="186"/>
        <end position="208"/>
    </location>
</feature>
<dbReference type="Proteomes" id="UP000799778">
    <property type="component" value="Unassembled WGS sequence"/>
</dbReference>